<dbReference type="InterPro" id="IPR029044">
    <property type="entry name" value="Nucleotide-diphossugar_trans"/>
</dbReference>
<dbReference type="GO" id="GO:0000139">
    <property type="term" value="C:Golgi membrane"/>
    <property type="evidence" value="ECO:0007669"/>
    <property type="project" value="UniProtKB-SubCell"/>
</dbReference>
<evidence type="ECO:0000313" key="11">
    <source>
        <dbReference type="EMBL" id="CAH2353334.1"/>
    </source>
</evidence>
<comment type="similarity">
    <text evidence="3">Belongs to the MNN1/MNT family.</text>
</comment>
<sequence>MLPPKKRFVRAVALLLAVAAVNIVIVVWYLGRERPLSSIFNYENLFRLSMGHGSTKDYSIFFKGLEDYNPEISKLTSNYNNKKAQEIKTENDEFLMSKEYLESIIDLPQAAVAKLEESHSNYIEVHMKTLIEKHGIKTFGAIQPHHAEWASEYEGSRGIVMVGGDKYSWLALLVIKQVRALGMKYPIELFIPGKNEYEAHFCEVILPALNARCNLPEESFLEGIKSKFNLHRYQFKLVAFLTSQFENILYLDADGFPLVNLDYIFESELYKEKNMLLWPDAWARTTNPAFYDISGLTVNESKKTVLNAYDKKQAADKAAGTTEETPQSGYSFKNAYFHTFEGALPDPTTEAGIMFINKTSHLKTLLLCLYYNIYGPDTYYALLTQGAAGEGDKETFIAAATVMGEPYYQTGKGLKFCGYTNKVTSEFNSKSLGHYDPIETYKSNDPANDDQLKFIFMHLSYPKYYPDWLVNNRELKYDDGEDKRIYEEAYESAGYDFDLRVFQIFVESLCSSYYDEETGKPVDGSSALKDTDYVGDHLKYLRQHVQFNENSCKNVFLSHLQYLKESTPEKYSDKIYRKNV</sequence>
<accession>A0A9P0VZA8</accession>
<keyword evidence="8" id="KW-0333">Golgi apparatus</keyword>
<name>A0A9P0VZA8_9ASCO</name>
<evidence type="ECO:0000313" key="12">
    <source>
        <dbReference type="Proteomes" id="UP000837801"/>
    </source>
</evidence>
<keyword evidence="7 10" id="KW-1133">Transmembrane helix</keyword>
<dbReference type="AlphaFoldDB" id="A0A9P0VZA8"/>
<dbReference type="GO" id="GO:0000026">
    <property type="term" value="F:alpha-1,2-mannosyltransferase activity"/>
    <property type="evidence" value="ECO:0007669"/>
    <property type="project" value="TreeGrafter"/>
</dbReference>
<evidence type="ECO:0000256" key="8">
    <source>
        <dbReference type="ARBA" id="ARBA00023034"/>
    </source>
</evidence>
<feature type="transmembrane region" description="Helical" evidence="10">
    <location>
        <begin position="12"/>
        <end position="31"/>
    </location>
</feature>
<evidence type="ECO:0000256" key="1">
    <source>
        <dbReference type="ARBA" id="ARBA00004323"/>
    </source>
</evidence>
<keyword evidence="6" id="KW-0735">Signal-anchor</keyword>
<dbReference type="InterPro" id="IPR022751">
    <property type="entry name" value="Alpha_mannosyltransferase"/>
</dbReference>
<comment type="subcellular location">
    <subcellularLocation>
        <location evidence="1">Golgi apparatus membrane</location>
        <topology evidence="1">Single-pass type II membrane protein</topology>
    </subcellularLocation>
</comment>
<dbReference type="PANTHER" id="PTHR31646:SF1">
    <property type="entry name" value="ALPHA-1,2-MANNOSYLTRANSFERASE MNN2"/>
    <property type="match status" value="1"/>
</dbReference>
<dbReference type="Gene3D" id="3.90.550.10">
    <property type="entry name" value="Spore Coat Polysaccharide Biosynthesis Protein SpsA, Chain A"/>
    <property type="match status" value="1"/>
</dbReference>
<evidence type="ECO:0000256" key="5">
    <source>
        <dbReference type="ARBA" id="ARBA00022692"/>
    </source>
</evidence>
<comment type="caution">
    <text evidence="11">The sequence shown here is derived from an EMBL/GenBank/DDBJ whole genome shotgun (WGS) entry which is preliminary data.</text>
</comment>
<proteinExistence type="inferred from homology"/>
<dbReference type="PANTHER" id="PTHR31646">
    <property type="entry name" value="ALPHA-1,2-MANNOSYLTRANSFERASE MNN2"/>
    <property type="match status" value="1"/>
</dbReference>
<evidence type="ECO:0000256" key="9">
    <source>
        <dbReference type="ARBA" id="ARBA00023136"/>
    </source>
</evidence>
<dbReference type="EMBL" id="CAKXYY010000010">
    <property type="protein sequence ID" value="CAH2353334.1"/>
    <property type="molecule type" value="Genomic_DNA"/>
</dbReference>
<keyword evidence="5 10" id="KW-0812">Transmembrane</keyword>
<evidence type="ECO:0000256" key="6">
    <source>
        <dbReference type="ARBA" id="ARBA00022968"/>
    </source>
</evidence>
<dbReference type="Proteomes" id="UP000837801">
    <property type="component" value="Unassembled WGS sequence"/>
</dbReference>
<keyword evidence="4" id="KW-0808">Transferase</keyword>
<evidence type="ECO:0000256" key="4">
    <source>
        <dbReference type="ARBA" id="ARBA00022679"/>
    </source>
</evidence>
<keyword evidence="9 10" id="KW-0472">Membrane</keyword>
<gene>
    <name evidence="11" type="ORF">CLIB1423_10S02630</name>
</gene>
<dbReference type="Pfam" id="PF11051">
    <property type="entry name" value="Mannosyl_trans3"/>
    <property type="match status" value="1"/>
</dbReference>
<dbReference type="OrthoDB" id="430354at2759"/>
<evidence type="ECO:0000256" key="2">
    <source>
        <dbReference type="ARBA" id="ARBA00004922"/>
    </source>
</evidence>
<reference evidence="11" key="1">
    <citation type="submission" date="2022-03" db="EMBL/GenBank/DDBJ databases">
        <authorList>
            <person name="Legras J.-L."/>
            <person name="Devillers H."/>
            <person name="Grondin C."/>
        </authorList>
    </citation>
    <scope>NUCLEOTIDE SEQUENCE</scope>
    <source>
        <strain evidence="11">CLIB 1423</strain>
    </source>
</reference>
<organism evidence="11 12">
    <name type="scientific">[Candida] railenensis</name>
    <dbReference type="NCBI Taxonomy" id="45579"/>
    <lineage>
        <taxon>Eukaryota</taxon>
        <taxon>Fungi</taxon>
        <taxon>Dikarya</taxon>
        <taxon>Ascomycota</taxon>
        <taxon>Saccharomycotina</taxon>
        <taxon>Pichiomycetes</taxon>
        <taxon>Debaryomycetaceae</taxon>
        <taxon>Kurtzmaniella</taxon>
    </lineage>
</organism>
<comment type="pathway">
    <text evidence="2">Protein modification; protein glycosylation.</text>
</comment>
<keyword evidence="12" id="KW-1185">Reference proteome</keyword>
<evidence type="ECO:0000256" key="10">
    <source>
        <dbReference type="SAM" id="Phobius"/>
    </source>
</evidence>
<protein>
    <submittedName>
        <fullName evidence="11">Alpha-1,2-mannosyltransferase Mnn5p</fullName>
    </submittedName>
</protein>
<evidence type="ECO:0000256" key="7">
    <source>
        <dbReference type="ARBA" id="ARBA00022989"/>
    </source>
</evidence>
<dbReference type="GO" id="GO:0046354">
    <property type="term" value="P:mannan biosynthetic process"/>
    <property type="evidence" value="ECO:0007669"/>
    <property type="project" value="TreeGrafter"/>
</dbReference>
<evidence type="ECO:0000256" key="3">
    <source>
        <dbReference type="ARBA" id="ARBA00009105"/>
    </source>
</evidence>
<dbReference type="SUPFAM" id="SSF53448">
    <property type="entry name" value="Nucleotide-diphospho-sugar transferases"/>
    <property type="match status" value="1"/>
</dbReference>